<evidence type="ECO:0000256" key="2">
    <source>
        <dbReference type="ARBA" id="ARBA00006555"/>
    </source>
</evidence>
<dbReference type="InterPro" id="IPR051045">
    <property type="entry name" value="TonB-dependent_transducer"/>
</dbReference>
<evidence type="ECO:0000256" key="8">
    <source>
        <dbReference type="ARBA" id="ARBA00022989"/>
    </source>
</evidence>
<gene>
    <name evidence="13" type="ORF">TOI97_06230</name>
</gene>
<evidence type="ECO:0000256" key="6">
    <source>
        <dbReference type="ARBA" id="ARBA00022692"/>
    </source>
</evidence>
<reference evidence="13 14" key="1">
    <citation type="submission" date="2023-12" db="EMBL/GenBank/DDBJ databases">
        <title>Denitrificimonas halotolerans sp. nov.,a novel species isolated from landfill leachate.</title>
        <authorList>
            <person name="Wang S."/>
        </authorList>
    </citation>
    <scope>NUCLEOTIDE SEQUENCE [LARGE SCALE GENOMIC DNA]</scope>
    <source>
        <strain evidence="13 14">JX-1</strain>
    </source>
</reference>
<protein>
    <recommendedName>
        <fullName evidence="10">Protein TonB</fullName>
    </recommendedName>
</protein>
<dbReference type="InterPro" id="IPR006260">
    <property type="entry name" value="TonB/TolA_C"/>
</dbReference>
<feature type="domain" description="TonB C-terminal" evidence="12">
    <location>
        <begin position="149"/>
        <end position="243"/>
    </location>
</feature>
<dbReference type="Pfam" id="PF03544">
    <property type="entry name" value="TonB_C"/>
    <property type="match status" value="1"/>
</dbReference>
<dbReference type="SUPFAM" id="SSF74653">
    <property type="entry name" value="TolA/TonB C-terminal domain"/>
    <property type="match status" value="1"/>
</dbReference>
<dbReference type="EMBL" id="JAXIVU010000006">
    <property type="protein sequence ID" value="MDY7219165.1"/>
    <property type="molecule type" value="Genomic_DNA"/>
</dbReference>
<feature type="compositionally biased region" description="Low complexity" evidence="11">
    <location>
        <begin position="70"/>
        <end position="85"/>
    </location>
</feature>
<evidence type="ECO:0000256" key="4">
    <source>
        <dbReference type="ARBA" id="ARBA00022475"/>
    </source>
</evidence>
<keyword evidence="14" id="KW-1185">Reference proteome</keyword>
<feature type="region of interest" description="Disordered" evidence="11">
    <location>
        <begin position="44"/>
        <end position="85"/>
    </location>
</feature>
<comment type="subcellular location">
    <subcellularLocation>
        <location evidence="1 10">Cell inner membrane</location>
        <topology evidence="1 10">Single-pass membrane protein</topology>
        <orientation evidence="1 10">Periplasmic side</orientation>
    </subcellularLocation>
</comment>
<keyword evidence="9" id="KW-0472">Membrane</keyword>
<dbReference type="Proteomes" id="UP001294570">
    <property type="component" value="Unassembled WGS sequence"/>
</dbReference>
<dbReference type="PROSITE" id="PS52015">
    <property type="entry name" value="TONB_CTD"/>
    <property type="match status" value="1"/>
</dbReference>
<keyword evidence="4 10" id="KW-1003">Cell membrane</keyword>
<feature type="region of interest" description="Disordered" evidence="11">
    <location>
        <begin position="134"/>
        <end position="155"/>
    </location>
</feature>
<evidence type="ECO:0000313" key="13">
    <source>
        <dbReference type="EMBL" id="MDY7219165.1"/>
    </source>
</evidence>
<keyword evidence="3 10" id="KW-0813">Transport</keyword>
<keyword evidence="5 10" id="KW-0997">Cell inner membrane</keyword>
<keyword evidence="8" id="KW-1133">Transmembrane helix</keyword>
<accession>A0ABU5GS16</accession>
<evidence type="ECO:0000256" key="7">
    <source>
        <dbReference type="ARBA" id="ARBA00022927"/>
    </source>
</evidence>
<dbReference type="NCBIfam" id="TIGR01352">
    <property type="entry name" value="tonB_Cterm"/>
    <property type="match status" value="1"/>
</dbReference>
<keyword evidence="6" id="KW-0812">Transmembrane</keyword>
<organism evidence="13 14">
    <name type="scientific">Denitrificimonas halotolerans</name>
    <dbReference type="NCBI Taxonomy" id="3098930"/>
    <lineage>
        <taxon>Bacteria</taxon>
        <taxon>Pseudomonadati</taxon>
        <taxon>Pseudomonadota</taxon>
        <taxon>Gammaproteobacteria</taxon>
        <taxon>Pseudomonadales</taxon>
        <taxon>Pseudomonadaceae</taxon>
        <taxon>Denitrificimonas</taxon>
    </lineage>
</organism>
<evidence type="ECO:0000259" key="12">
    <source>
        <dbReference type="PROSITE" id="PS52015"/>
    </source>
</evidence>
<evidence type="ECO:0000313" key="14">
    <source>
        <dbReference type="Proteomes" id="UP001294570"/>
    </source>
</evidence>
<dbReference type="InterPro" id="IPR037682">
    <property type="entry name" value="TonB_C"/>
</dbReference>
<evidence type="ECO:0000256" key="3">
    <source>
        <dbReference type="ARBA" id="ARBA00022448"/>
    </source>
</evidence>
<keyword evidence="10" id="KW-0735">Signal-anchor</keyword>
<dbReference type="PANTHER" id="PTHR33446">
    <property type="entry name" value="PROTEIN TONB-RELATED"/>
    <property type="match status" value="1"/>
</dbReference>
<evidence type="ECO:0000256" key="10">
    <source>
        <dbReference type="RuleBase" id="RU362123"/>
    </source>
</evidence>
<proteinExistence type="inferred from homology"/>
<sequence>MRWFGAVLVAVVIAVASFVLLLVMTFPPQSSPKEPKLQMGYFVPKSQQSSDPSRPRLQIPQAPTEQQVETPPLQQPPLASSPSQTAPLNLVVPKLSGTISVAPPSLQGLTTKVSRPSQPLVAQTEPIALTEASRAVAAQGANGGPAAEGSNSEVTPLNNILPVYPDSARRRGLEGYVQLAFTITADGRVENLRVVESSPARVFDRAARRAASRWRFAPRQVNGQPVAREAVKRLEFKLEKRGR</sequence>
<keyword evidence="7 10" id="KW-0653">Protein transport</keyword>
<evidence type="ECO:0000256" key="11">
    <source>
        <dbReference type="SAM" id="MobiDB-lite"/>
    </source>
</evidence>
<comment type="caution">
    <text evidence="13">The sequence shown here is derived from an EMBL/GenBank/DDBJ whole genome shotgun (WGS) entry which is preliminary data.</text>
</comment>
<dbReference type="RefSeq" id="WP_321553260.1">
    <property type="nucleotide sequence ID" value="NZ_JAXIVU010000006.1"/>
</dbReference>
<dbReference type="Gene3D" id="3.30.1150.10">
    <property type="match status" value="1"/>
</dbReference>
<comment type="similarity">
    <text evidence="2 10">Belongs to the TonB family.</text>
</comment>
<comment type="function">
    <text evidence="10">Interacts with outer membrane receptor proteins that carry out high-affinity binding and energy dependent uptake into the periplasmic space of specific substrates. It could act to transduce energy from the cytoplasmic membrane to specific energy-requiring processes in the outer membrane, resulting in the release into the periplasm of ligands bound by these outer membrane proteins.</text>
</comment>
<name>A0ABU5GS16_9GAMM</name>
<dbReference type="InterPro" id="IPR003538">
    <property type="entry name" value="TonB"/>
</dbReference>
<evidence type="ECO:0000256" key="9">
    <source>
        <dbReference type="ARBA" id="ARBA00023136"/>
    </source>
</evidence>
<evidence type="ECO:0000256" key="5">
    <source>
        <dbReference type="ARBA" id="ARBA00022519"/>
    </source>
</evidence>
<dbReference type="PRINTS" id="PR01374">
    <property type="entry name" value="TONBPROTEIN"/>
</dbReference>
<evidence type="ECO:0000256" key="1">
    <source>
        <dbReference type="ARBA" id="ARBA00004383"/>
    </source>
</evidence>